<dbReference type="AlphaFoldDB" id="W5J679"/>
<evidence type="ECO:0000313" key="2">
    <source>
        <dbReference type="EMBL" id="ETN58319.1"/>
    </source>
</evidence>
<reference evidence="2 4" key="1">
    <citation type="journal article" date="2010" name="BMC Genomics">
        <title>Combination of measures distinguishes pre-miRNAs from other stem-loops in the genome of the newly sequenced Anopheles darlingi.</title>
        <authorList>
            <person name="Mendes N.D."/>
            <person name="Freitas A.T."/>
            <person name="Vasconcelos A.T."/>
            <person name="Sagot M.F."/>
        </authorList>
    </citation>
    <scope>NUCLEOTIDE SEQUENCE</scope>
</reference>
<dbReference type="EnsemblMetazoa" id="ADAC010098-RA">
    <property type="protein sequence ID" value="ADAC010098-PA"/>
    <property type="gene ID" value="ADAC010098"/>
</dbReference>
<accession>W5J679</accession>
<reference evidence="3" key="4">
    <citation type="submission" date="2015-06" db="UniProtKB">
        <authorList>
            <consortium name="EnsemblMetazoa"/>
        </authorList>
    </citation>
    <scope>IDENTIFICATION</scope>
</reference>
<dbReference type="HOGENOM" id="CLU_2017104_0_0_1"/>
<evidence type="ECO:0000256" key="1">
    <source>
        <dbReference type="SAM" id="MobiDB-lite"/>
    </source>
</evidence>
<proteinExistence type="predicted"/>
<protein>
    <submittedName>
        <fullName evidence="2 3">Uncharacterized protein</fullName>
    </submittedName>
</protein>
<organism evidence="2">
    <name type="scientific">Anopheles darlingi</name>
    <name type="common">Mosquito</name>
    <dbReference type="NCBI Taxonomy" id="43151"/>
    <lineage>
        <taxon>Eukaryota</taxon>
        <taxon>Metazoa</taxon>
        <taxon>Ecdysozoa</taxon>
        <taxon>Arthropoda</taxon>
        <taxon>Hexapoda</taxon>
        <taxon>Insecta</taxon>
        <taxon>Pterygota</taxon>
        <taxon>Neoptera</taxon>
        <taxon>Endopterygota</taxon>
        <taxon>Diptera</taxon>
        <taxon>Nematocera</taxon>
        <taxon>Culicoidea</taxon>
        <taxon>Culicidae</taxon>
        <taxon>Anophelinae</taxon>
        <taxon>Anopheles</taxon>
    </lineage>
</organism>
<evidence type="ECO:0000313" key="4">
    <source>
        <dbReference type="Proteomes" id="UP000000673"/>
    </source>
</evidence>
<dbReference type="EMBL" id="ADMH02002140">
    <property type="protein sequence ID" value="ETN58319.1"/>
    <property type="molecule type" value="Genomic_DNA"/>
</dbReference>
<name>W5J679_ANODA</name>
<feature type="compositionally biased region" description="Basic and acidic residues" evidence="1">
    <location>
        <begin position="20"/>
        <end position="31"/>
    </location>
</feature>
<reference evidence="2" key="2">
    <citation type="submission" date="2010-05" db="EMBL/GenBank/DDBJ databases">
        <authorList>
            <person name="Almeida L.G."/>
            <person name="Nicolas M.F."/>
            <person name="Souza R.C."/>
            <person name="Vasconcelos A.T.R."/>
        </authorList>
    </citation>
    <scope>NUCLEOTIDE SEQUENCE</scope>
</reference>
<keyword evidence="4" id="KW-1185">Reference proteome</keyword>
<evidence type="ECO:0000313" key="3">
    <source>
        <dbReference type="EnsemblMetazoa" id="ADAC010098-PA"/>
    </source>
</evidence>
<dbReference type="VEuPathDB" id="VectorBase:ADAC010098"/>
<sequence length="123" mass="13588">MRIDAQARNETSGSRQRRHASSEHEHRDRDYLASSGGGSRALLHRPPPICHVQGQKRSATHYSANPTRSMHIIMPPTTVGLLARRLLIRFAEGSLMIGGGYLKERAGKKRARVEGHEDSANVG</sequence>
<reference evidence="2" key="3">
    <citation type="journal article" date="2013" name="Nucleic Acids Res.">
        <title>The genome of Anopheles darlingi, the main neotropical malaria vector.</title>
        <authorList>
            <person name="Marinotti O."/>
            <person name="Cerqueira G.C."/>
            <person name="de Almeida L.G."/>
            <person name="Ferro M.I."/>
            <person name="Loreto E.L."/>
            <person name="Zaha A."/>
            <person name="Teixeira S.M."/>
            <person name="Wespiser A.R."/>
            <person name="Almeida E Silva A."/>
            <person name="Schlindwein A.D."/>
            <person name="Pacheco A.C."/>
            <person name="Silva A.L."/>
            <person name="Graveley B.R."/>
            <person name="Walenz B.P."/>
            <person name="Lima Bde A."/>
            <person name="Ribeiro C.A."/>
            <person name="Nunes-Silva C.G."/>
            <person name="de Carvalho C.R."/>
            <person name="Soares C.M."/>
            <person name="de Menezes C.B."/>
            <person name="Matiolli C."/>
            <person name="Caffrey D."/>
            <person name="Araujo D.A."/>
            <person name="de Oliveira D.M."/>
            <person name="Golenbock D."/>
            <person name="Grisard E.C."/>
            <person name="Fantinatti-Garboggini F."/>
            <person name="de Carvalho F.M."/>
            <person name="Barcellos F.G."/>
            <person name="Prosdocimi F."/>
            <person name="May G."/>
            <person name="Azevedo Junior G.M."/>
            <person name="Guimaraes G.M."/>
            <person name="Goldman G.H."/>
            <person name="Padilha I.Q."/>
            <person name="Batista Jda S."/>
            <person name="Ferro J.A."/>
            <person name="Ribeiro J.M."/>
            <person name="Fietto J.L."/>
            <person name="Dabbas K.M."/>
            <person name="Cerdeira L."/>
            <person name="Agnez-Lima L.F."/>
            <person name="Brocchi M."/>
            <person name="de Carvalho M.O."/>
            <person name="Teixeira Mde M."/>
            <person name="Diniz Maia Mde M."/>
            <person name="Goldman M.H."/>
            <person name="Cruz Schneider M.P."/>
            <person name="Felipe M.S."/>
            <person name="Hungria M."/>
            <person name="Nicolas M.F."/>
            <person name="Pereira M."/>
            <person name="Montes M.A."/>
            <person name="Cantao M.E."/>
            <person name="Vincentz M."/>
            <person name="Rafael M.S."/>
            <person name="Silverman N."/>
            <person name="Stoco P.H."/>
            <person name="Souza R.C."/>
            <person name="Vicentini R."/>
            <person name="Gazzinelli R.T."/>
            <person name="Neves Rde O."/>
            <person name="Silva R."/>
            <person name="Astolfi-Filho S."/>
            <person name="Maciel T.E."/>
            <person name="Urmenyi T.P."/>
            <person name="Tadei W.P."/>
            <person name="Camargo E.P."/>
            <person name="de Vasconcelos A.T."/>
        </authorList>
    </citation>
    <scope>NUCLEOTIDE SEQUENCE</scope>
</reference>
<dbReference type="Proteomes" id="UP000000673">
    <property type="component" value="Unassembled WGS sequence"/>
</dbReference>
<feature type="compositionally biased region" description="Polar residues" evidence="1">
    <location>
        <begin position="55"/>
        <end position="64"/>
    </location>
</feature>
<feature type="region of interest" description="Disordered" evidence="1">
    <location>
        <begin position="1"/>
        <end position="64"/>
    </location>
</feature>
<gene>
    <name evidence="2" type="ORF">AND_010098</name>
</gene>